<evidence type="ECO:0000256" key="1">
    <source>
        <dbReference type="SAM" id="Phobius"/>
    </source>
</evidence>
<dbReference type="STRING" id="926559.JoomaDRAFT_2281"/>
<keyword evidence="3" id="KW-1185">Reference proteome</keyword>
<reference evidence="2 3" key="1">
    <citation type="submission" date="2012-02" db="EMBL/GenBank/DDBJ databases">
        <title>Improved High-Quality Draft genome of Joostella marina DSM 19592.</title>
        <authorList>
            <consortium name="US DOE Joint Genome Institute (JGI-PGF)"/>
            <person name="Lucas S."/>
            <person name="Copeland A."/>
            <person name="Lapidus A."/>
            <person name="Bruce D."/>
            <person name="Goodwin L."/>
            <person name="Pitluck S."/>
            <person name="Peters L."/>
            <person name="Chertkov O."/>
            <person name="Ovchinnikova G."/>
            <person name="Kyrpides N."/>
            <person name="Mavromatis K."/>
            <person name="Detter J.C."/>
            <person name="Han C."/>
            <person name="Land M."/>
            <person name="Hauser L."/>
            <person name="Markowitz V."/>
            <person name="Cheng J.-F."/>
            <person name="Hugenholtz P."/>
            <person name="Woyke T."/>
            <person name="Wu D."/>
            <person name="Tindall B."/>
            <person name="Brambilla E."/>
            <person name="Klenk H.-P."/>
            <person name="Eisen J.A."/>
        </authorList>
    </citation>
    <scope>NUCLEOTIDE SEQUENCE [LARGE SCALE GENOMIC DNA]</scope>
    <source>
        <strain evidence="2 3">DSM 19592</strain>
    </source>
</reference>
<dbReference type="Proteomes" id="UP000004690">
    <property type="component" value="Unassembled WGS sequence"/>
</dbReference>
<dbReference type="EMBL" id="JH651379">
    <property type="protein sequence ID" value="EIJ39269.1"/>
    <property type="molecule type" value="Genomic_DNA"/>
</dbReference>
<evidence type="ECO:0000313" key="3">
    <source>
        <dbReference type="Proteomes" id="UP000004690"/>
    </source>
</evidence>
<keyword evidence="1" id="KW-1133">Transmembrane helix</keyword>
<proteinExistence type="predicted"/>
<name>I3C6M6_9FLAO</name>
<keyword evidence="1" id="KW-0812">Transmembrane</keyword>
<keyword evidence="1" id="KW-0472">Membrane</keyword>
<feature type="transmembrane region" description="Helical" evidence="1">
    <location>
        <begin position="94"/>
        <end position="110"/>
    </location>
</feature>
<protein>
    <submittedName>
        <fullName evidence="2">Uncharacterized protein</fullName>
    </submittedName>
</protein>
<sequence length="138" mass="15877">MKLLYKILISFIVVLITGYSLLFANSNKEECGISIINGIESSTHSGVELIKNAQSLSAYSFSNSEKKNHRLEIIESEVEEEVTSYKKQVELNNFINSTLFSLALIAFFPFPKKHLFHCKKLSNSLSYRLYIIFRVFRI</sequence>
<evidence type="ECO:0000313" key="2">
    <source>
        <dbReference type="EMBL" id="EIJ39269.1"/>
    </source>
</evidence>
<accession>I3C6M6</accession>
<dbReference type="AlphaFoldDB" id="I3C6M6"/>
<organism evidence="2 3">
    <name type="scientific">Galbibacter orientalis DSM 19592</name>
    <dbReference type="NCBI Taxonomy" id="926559"/>
    <lineage>
        <taxon>Bacteria</taxon>
        <taxon>Pseudomonadati</taxon>
        <taxon>Bacteroidota</taxon>
        <taxon>Flavobacteriia</taxon>
        <taxon>Flavobacteriales</taxon>
        <taxon>Flavobacteriaceae</taxon>
        <taxon>Galbibacter</taxon>
    </lineage>
</organism>
<feature type="transmembrane region" description="Helical" evidence="1">
    <location>
        <begin position="7"/>
        <end position="24"/>
    </location>
</feature>
<dbReference type="HOGENOM" id="CLU_1852522_0_0_10"/>
<gene>
    <name evidence="2" type="ORF">JoomaDRAFT_2281</name>
</gene>
<dbReference type="RefSeq" id="WP_008612658.1">
    <property type="nucleotide sequence ID" value="NZ_JH651379.1"/>
</dbReference>